<reference evidence="3" key="1">
    <citation type="journal article" date="2019" name="Int. J. Syst. Evol. Microbiol.">
        <title>The Global Catalogue of Microorganisms (GCM) 10K type strain sequencing project: providing services to taxonomists for standard genome sequencing and annotation.</title>
        <authorList>
            <consortium name="The Broad Institute Genomics Platform"/>
            <consortium name="The Broad Institute Genome Sequencing Center for Infectious Disease"/>
            <person name="Wu L."/>
            <person name="Ma J."/>
        </authorList>
    </citation>
    <scope>NUCLEOTIDE SEQUENCE [LARGE SCALE GENOMIC DNA]</scope>
    <source>
        <strain evidence="3">DFY41</strain>
    </source>
</reference>
<sequence>MNGRPVETPALDLVVGAYLHQDWPDECTDEWAALEAFLTREPMRARTLSSEIDGLLRVRLSEADLEEFLGDHGCDYFADPASGGNRAWLTEVSRRARAAATAAQQ</sequence>
<organism evidence="2 3">
    <name type="scientific">Nocardioides taihuensis</name>
    <dbReference type="NCBI Taxonomy" id="1835606"/>
    <lineage>
        <taxon>Bacteria</taxon>
        <taxon>Bacillati</taxon>
        <taxon>Actinomycetota</taxon>
        <taxon>Actinomycetes</taxon>
        <taxon>Propionibacteriales</taxon>
        <taxon>Nocardioidaceae</taxon>
        <taxon>Nocardioides</taxon>
    </lineage>
</organism>
<comment type="caution">
    <text evidence="2">The sequence shown here is derived from an EMBL/GenBank/DDBJ whole genome shotgun (WGS) entry which is preliminary data.</text>
</comment>
<accession>A0ABW0BKX9</accession>
<gene>
    <name evidence="2" type="ORF">ACFPGP_14540</name>
</gene>
<evidence type="ECO:0000313" key="3">
    <source>
        <dbReference type="Proteomes" id="UP001596087"/>
    </source>
</evidence>
<proteinExistence type="predicted"/>
<dbReference type="EMBL" id="JBHSKD010000018">
    <property type="protein sequence ID" value="MFC5177898.1"/>
    <property type="molecule type" value="Genomic_DNA"/>
</dbReference>
<dbReference type="Proteomes" id="UP001596087">
    <property type="component" value="Unassembled WGS sequence"/>
</dbReference>
<evidence type="ECO:0000313" key="2">
    <source>
        <dbReference type="EMBL" id="MFC5177898.1"/>
    </source>
</evidence>
<evidence type="ECO:0000259" key="1">
    <source>
        <dbReference type="Pfam" id="PF18593"/>
    </source>
</evidence>
<dbReference type="InterPro" id="IPR041129">
    <property type="entry name" value="CdiI_2"/>
</dbReference>
<dbReference type="Pfam" id="PF18593">
    <property type="entry name" value="CdiI_2"/>
    <property type="match status" value="1"/>
</dbReference>
<feature type="domain" description="CdiI immunity protein" evidence="1">
    <location>
        <begin position="7"/>
        <end position="95"/>
    </location>
</feature>
<name>A0ABW0BKX9_9ACTN</name>
<protein>
    <submittedName>
        <fullName evidence="2">Contact-dependent growth inhibition system immunity protein</fullName>
    </submittedName>
</protein>
<keyword evidence="3" id="KW-1185">Reference proteome</keyword>
<dbReference type="RefSeq" id="WP_378591330.1">
    <property type="nucleotide sequence ID" value="NZ_JBHSKD010000018.1"/>
</dbReference>